<accession>M0FKT0</accession>
<dbReference type="AlphaFoldDB" id="M0FKT0"/>
<sequence>MYYEHPTNESDRRRVTVPLHDELRIGTLRSVADDAGAKDFEAFCDWIDRHA</sequence>
<proteinExistence type="predicted"/>
<evidence type="ECO:0000256" key="1">
    <source>
        <dbReference type="ARBA" id="ARBA00022649"/>
    </source>
</evidence>
<keyword evidence="1" id="KW-1277">Toxin-antitoxin system</keyword>
<evidence type="ECO:0008006" key="9">
    <source>
        <dbReference type="Google" id="ProtNLM"/>
    </source>
</evidence>
<organism evidence="7 8">
    <name type="scientific">Halorubrum hochstenium ATCC 700873</name>
    <dbReference type="NCBI Taxonomy" id="1227481"/>
    <lineage>
        <taxon>Archaea</taxon>
        <taxon>Methanobacteriati</taxon>
        <taxon>Methanobacteriota</taxon>
        <taxon>Stenosarchaea group</taxon>
        <taxon>Halobacteria</taxon>
        <taxon>Halobacteriales</taxon>
        <taxon>Haloferacaceae</taxon>
        <taxon>Halorubrum</taxon>
    </lineage>
</organism>
<keyword evidence="4" id="KW-0378">Hydrolase</keyword>
<evidence type="ECO:0000313" key="8">
    <source>
        <dbReference type="Proteomes" id="UP000011689"/>
    </source>
</evidence>
<protein>
    <recommendedName>
        <fullName evidence="9">YcfA family protein</fullName>
    </recommendedName>
</protein>
<evidence type="ECO:0000313" key="7">
    <source>
        <dbReference type="EMBL" id="ELZ59928.1"/>
    </source>
</evidence>
<dbReference type="PATRIC" id="fig|1227481.4.peg.514"/>
<dbReference type="GO" id="GO:0004519">
    <property type="term" value="F:endonuclease activity"/>
    <property type="evidence" value="ECO:0007669"/>
    <property type="project" value="UniProtKB-KW"/>
</dbReference>
<keyword evidence="2" id="KW-0540">Nuclease</keyword>
<evidence type="ECO:0000256" key="5">
    <source>
        <dbReference type="ARBA" id="ARBA00022884"/>
    </source>
</evidence>
<dbReference type="Pfam" id="PF07927">
    <property type="entry name" value="HicA_toxin"/>
    <property type="match status" value="1"/>
</dbReference>
<evidence type="ECO:0000256" key="6">
    <source>
        <dbReference type="ARBA" id="ARBA00023016"/>
    </source>
</evidence>
<keyword evidence="5" id="KW-0694">RNA-binding</keyword>
<evidence type="ECO:0000256" key="3">
    <source>
        <dbReference type="ARBA" id="ARBA00022759"/>
    </source>
</evidence>
<keyword evidence="8" id="KW-1185">Reference proteome</keyword>
<dbReference type="InterPro" id="IPR038570">
    <property type="entry name" value="HicA_sf"/>
</dbReference>
<name>M0FKT0_9EURY</name>
<gene>
    <name evidence="7" type="ORF">C467_02716</name>
</gene>
<keyword evidence="6" id="KW-0346">Stress response</keyword>
<evidence type="ECO:0000256" key="2">
    <source>
        <dbReference type="ARBA" id="ARBA00022722"/>
    </source>
</evidence>
<evidence type="ECO:0000256" key="4">
    <source>
        <dbReference type="ARBA" id="ARBA00022801"/>
    </source>
</evidence>
<dbReference type="Gene3D" id="3.30.920.30">
    <property type="entry name" value="Hypothetical protein"/>
    <property type="match status" value="1"/>
</dbReference>
<keyword evidence="3" id="KW-0255">Endonuclease</keyword>
<dbReference type="GO" id="GO:0016787">
    <property type="term" value="F:hydrolase activity"/>
    <property type="evidence" value="ECO:0007669"/>
    <property type="project" value="UniProtKB-KW"/>
</dbReference>
<reference evidence="7 8" key="1">
    <citation type="journal article" date="2014" name="PLoS Genet.">
        <title>Phylogenetically driven sequencing of extremely halophilic archaea reveals strategies for static and dynamic osmo-response.</title>
        <authorList>
            <person name="Becker E.A."/>
            <person name="Seitzer P.M."/>
            <person name="Tritt A."/>
            <person name="Larsen D."/>
            <person name="Krusor M."/>
            <person name="Yao A.I."/>
            <person name="Wu D."/>
            <person name="Madern D."/>
            <person name="Eisen J.A."/>
            <person name="Darling A.E."/>
            <person name="Facciotti M.T."/>
        </authorList>
    </citation>
    <scope>NUCLEOTIDE SEQUENCE [LARGE SCALE GENOMIC DNA]</scope>
    <source>
        <strain evidence="7 8">ATCC 700873</strain>
    </source>
</reference>
<dbReference type="Proteomes" id="UP000011689">
    <property type="component" value="Unassembled WGS sequence"/>
</dbReference>
<comment type="caution">
    <text evidence="7">The sequence shown here is derived from an EMBL/GenBank/DDBJ whole genome shotgun (WGS) entry which is preliminary data.</text>
</comment>
<dbReference type="GO" id="GO:0003729">
    <property type="term" value="F:mRNA binding"/>
    <property type="evidence" value="ECO:0007669"/>
    <property type="project" value="InterPro"/>
</dbReference>
<dbReference type="EMBL" id="AOJO01000013">
    <property type="protein sequence ID" value="ELZ59928.1"/>
    <property type="molecule type" value="Genomic_DNA"/>
</dbReference>
<dbReference type="InterPro" id="IPR012933">
    <property type="entry name" value="HicA_mRNA_interferase"/>
</dbReference>